<dbReference type="PANTHER" id="PTHR39611">
    <property type="entry name" value="HYDROXYPROLINE-RICH GLYCOPROTEIN DZ-HRGP-RELATED"/>
    <property type="match status" value="1"/>
</dbReference>
<feature type="compositionally biased region" description="Polar residues" evidence="1">
    <location>
        <begin position="382"/>
        <end position="400"/>
    </location>
</feature>
<sequence>MPTPTEQTVADKEAFEYWGYLFKSDKTGTEKLKKLLRALYKLIGSKFEPYDSTDLTPAQLARFYRDLNGDYDQLFLTIPPATIAFIYKNLGCQHSLQPMPAAAAGNRYCEPTIPALKVEGWIMWETIQLLLGPDEHAGFLMQAVKKWELNDPDTGEKFPNLLPRQCFPAAPDAHMTAWYEGVSDRLRREAEEEASMRITAIEEEAPRQIESGDRTHHRKHNRDHSYDSETEEPAETKKSSALSYFKNPLFKNNEGRPGVVRRNSKHPTLMERGMSAASSVGNVVRNIGSPHLWDAGPTKDPHHDGHRGKERERDHRDGHRERDRESSHSRRGSHRERDKDRDRDKRRKSLPHAHHFRGGSSDEDVPSPRVHPRQSVAVPRRGSQTNSPASDSNGWDYTNSPRRTPTERHHHRAPSSPEDHTIRHSKSHDPTPSPKDYFPPYESYKPRRSSTHTEAQSPGGTMSPGRTPTSERPPHERPSHESGMVHGGFMPTASPLFATQVARNDTRGGGQYMAPNYIPRSNGRERYDSPNRSPLGRNPSLRRDDSARRGPSGQSPPGPYKPGYNGAMGPPPPPQVRPKVARFETPNGSAPRPYKDVPYR</sequence>
<dbReference type="EMBL" id="ML992504">
    <property type="protein sequence ID" value="KAF2224711.1"/>
    <property type="molecule type" value="Genomic_DNA"/>
</dbReference>
<accession>A0A6A6GGB6</accession>
<feature type="compositionally biased region" description="Basic residues" evidence="1">
    <location>
        <begin position="344"/>
        <end position="357"/>
    </location>
</feature>
<protein>
    <recommendedName>
        <fullName evidence="2">DUF7514 domain-containing protein</fullName>
    </recommendedName>
</protein>
<dbReference type="Proteomes" id="UP000799538">
    <property type="component" value="Unassembled WGS sequence"/>
</dbReference>
<dbReference type="OrthoDB" id="5420895at2759"/>
<dbReference type="AlphaFoldDB" id="A0A6A6GGB6"/>
<reference evidence="4" key="1">
    <citation type="journal article" date="2020" name="Stud. Mycol.">
        <title>101 Dothideomycetes genomes: A test case for predicting lifestyles and emergence of pathogens.</title>
        <authorList>
            <person name="Haridas S."/>
            <person name="Albert R."/>
            <person name="Binder M."/>
            <person name="Bloem J."/>
            <person name="LaButti K."/>
            <person name="Salamov A."/>
            <person name="Andreopoulos B."/>
            <person name="Baker S."/>
            <person name="Barry K."/>
            <person name="Bills G."/>
            <person name="Bluhm B."/>
            <person name="Cannon C."/>
            <person name="Castanera R."/>
            <person name="Culley D."/>
            <person name="Daum C."/>
            <person name="Ezra D."/>
            <person name="Gonzalez J."/>
            <person name="Henrissat B."/>
            <person name="Kuo A."/>
            <person name="Liang C."/>
            <person name="Lipzen A."/>
            <person name="Lutzoni F."/>
            <person name="Magnuson J."/>
            <person name="Mondo S."/>
            <person name="Nolan M."/>
            <person name="Ohm R."/>
            <person name="Pangilinan J."/>
            <person name="Park H.-J."/>
            <person name="Ramirez L."/>
            <person name="Alfaro M."/>
            <person name="Sun H."/>
            <person name="Tritt A."/>
            <person name="Yoshinaga Y."/>
            <person name="Zwiers L.-H."/>
            <person name="Turgeon B."/>
            <person name="Goodwin S."/>
            <person name="Spatafora J."/>
            <person name="Crous P."/>
            <person name="Grigoriev I."/>
        </authorList>
    </citation>
    <scope>NUCLEOTIDE SEQUENCE [LARGE SCALE GENOMIC DNA]</scope>
    <source>
        <strain evidence="4">CECT 20119</strain>
    </source>
</reference>
<feature type="domain" description="DUF7514" evidence="2">
    <location>
        <begin position="19"/>
        <end position="182"/>
    </location>
</feature>
<dbReference type="InterPro" id="IPR055936">
    <property type="entry name" value="DUF7514"/>
</dbReference>
<gene>
    <name evidence="3" type="ORF">BDZ85DRAFT_317365</name>
</gene>
<organism evidence="3 4">
    <name type="scientific">Elsinoe ampelina</name>
    <dbReference type="NCBI Taxonomy" id="302913"/>
    <lineage>
        <taxon>Eukaryota</taxon>
        <taxon>Fungi</taxon>
        <taxon>Dikarya</taxon>
        <taxon>Ascomycota</taxon>
        <taxon>Pezizomycotina</taxon>
        <taxon>Dothideomycetes</taxon>
        <taxon>Dothideomycetidae</taxon>
        <taxon>Myriangiales</taxon>
        <taxon>Elsinoaceae</taxon>
        <taxon>Elsinoe</taxon>
    </lineage>
</organism>
<name>A0A6A6GGB6_9PEZI</name>
<evidence type="ECO:0000259" key="2">
    <source>
        <dbReference type="Pfam" id="PF24355"/>
    </source>
</evidence>
<dbReference type="PANTHER" id="PTHR39611:SF2">
    <property type="entry name" value="HYDROXYPROLINE-RICH GLYCOPROTEIN DZ-HRGP"/>
    <property type="match status" value="1"/>
</dbReference>
<feature type="region of interest" description="Disordered" evidence="1">
    <location>
        <begin position="198"/>
        <end position="269"/>
    </location>
</feature>
<evidence type="ECO:0000256" key="1">
    <source>
        <dbReference type="SAM" id="MobiDB-lite"/>
    </source>
</evidence>
<dbReference type="Pfam" id="PF24355">
    <property type="entry name" value="DUF7514"/>
    <property type="match status" value="1"/>
</dbReference>
<feature type="compositionally biased region" description="Polar residues" evidence="1">
    <location>
        <begin position="452"/>
        <end position="470"/>
    </location>
</feature>
<keyword evidence="4" id="KW-1185">Reference proteome</keyword>
<feature type="compositionally biased region" description="Basic and acidic residues" evidence="1">
    <location>
        <begin position="204"/>
        <end position="214"/>
    </location>
</feature>
<feature type="region of interest" description="Disordered" evidence="1">
    <location>
        <begin position="287"/>
        <end position="600"/>
    </location>
</feature>
<evidence type="ECO:0000313" key="4">
    <source>
        <dbReference type="Proteomes" id="UP000799538"/>
    </source>
</evidence>
<proteinExistence type="predicted"/>
<evidence type="ECO:0000313" key="3">
    <source>
        <dbReference type="EMBL" id="KAF2224711.1"/>
    </source>
</evidence>
<feature type="compositionally biased region" description="Basic and acidic residues" evidence="1">
    <location>
        <begin position="297"/>
        <end position="328"/>
    </location>
</feature>